<reference evidence="1 2" key="1">
    <citation type="journal article" date="2024" name="Nat. Commun.">
        <title>Phylogenomics reveals the evolutionary origins of lichenization in chlorophyte algae.</title>
        <authorList>
            <person name="Puginier C."/>
            <person name="Libourel C."/>
            <person name="Otte J."/>
            <person name="Skaloud P."/>
            <person name="Haon M."/>
            <person name="Grisel S."/>
            <person name="Petersen M."/>
            <person name="Berrin J.G."/>
            <person name="Delaux P.M."/>
            <person name="Dal Grande F."/>
            <person name="Keller J."/>
        </authorList>
    </citation>
    <scope>NUCLEOTIDE SEQUENCE [LARGE SCALE GENOMIC DNA]</scope>
    <source>
        <strain evidence="1 2">SAG 2043</strain>
    </source>
</reference>
<sequence>MSVVSLVPLVNWTVWVFVAWEEEDSNLRAIYYAFAILYALPLFHDGLTLDRFWVASVLACALHVQLERMSRGRAVFAEEHILEDKKRKNKLIDKVSRTQLQDFDKRLEQNEMDKEDDFN</sequence>
<comment type="caution">
    <text evidence="1">The sequence shown here is derived from an EMBL/GenBank/DDBJ whole genome shotgun (WGS) entry which is preliminary data.</text>
</comment>
<dbReference type="EMBL" id="JALJOR010000013">
    <property type="protein sequence ID" value="KAK9806965.1"/>
    <property type="molecule type" value="Genomic_DNA"/>
</dbReference>
<dbReference type="PANTHER" id="PTHR36804:SF1">
    <property type="entry name" value="OS04G0585600 PROTEIN"/>
    <property type="match status" value="1"/>
</dbReference>
<name>A0AAW1PAJ9_9CHLO</name>
<accession>A0AAW1PAJ9</accession>
<organism evidence="1 2">
    <name type="scientific">[Myrmecia] bisecta</name>
    <dbReference type="NCBI Taxonomy" id="41462"/>
    <lineage>
        <taxon>Eukaryota</taxon>
        <taxon>Viridiplantae</taxon>
        <taxon>Chlorophyta</taxon>
        <taxon>core chlorophytes</taxon>
        <taxon>Trebouxiophyceae</taxon>
        <taxon>Trebouxiales</taxon>
        <taxon>Trebouxiaceae</taxon>
        <taxon>Myrmecia</taxon>
    </lineage>
</organism>
<dbReference type="PANTHER" id="PTHR36804">
    <property type="entry name" value="OSJNBA0013K16.11 PROTEIN"/>
    <property type="match status" value="1"/>
</dbReference>
<proteinExistence type="predicted"/>
<evidence type="ECO:0000313" key="1">
    <source>
        <dbReference type="EMBL" id="KAK9806965.1"/>
    </source>
</evidence>
<gene>
    <name evidence="1" type="ORF">WJX72_008783</name>
</gene>
<dbReference type="Proteomes" id="UP001489004">
    <property type="component" value="Unassembled WGS sequence"/>
</dbReference>
<protein>
    <submittedName>
        <fullName evidence="1">Uncharacterized protein</fullName>
    </submittedName>
</protein>
<keyword evidence="2" id="KW-1185">Reference proteome</keyword>
<evidence type="ECO:0000313" key="2">
    <source>
        <dbReference type="Proteomes" id="UP001489004"/>
    </source>
</evidence>
<dbReference type="AlphaFoldDB" id="A0AAW1PAJ9"/>